<sequence>MPPNRSKAILVPPVASSSEEDVEYSKIQSTLLNQQSPPPRKPAKSGSHKPLASSSKQPGESELDANEAKRPKKKVEEEGMVTAPVVEEIRGKDGISGKVESSTAPTKKIDDAVPIKVDKVVSKSFGSLLDDLVSLTCKWKL</sequence>
<dbReference type="AlphaFoldDB" id="A0A7J8YGI0"/>
<protein>
    <submittedName>
        <fullName evidence="2">Uncharacterized protein</fullName>
    </submittedName>
</protein>
<accession>A0A7J8YGI0</accession>
<feature type="compositionally biased region" description="Basic and acidic residues" evidence="1">
    <location>
        <begin position="66"/>
        <end position="77"/>
    </location>
</feature>
<reference evidence="2 3" key="1">
    <citation type="journal article" date="2019" name="Genome Biol. Evol.">
        <title>Insights into the evolution of the New World diploid cottons (Gossypium, subgenus Houzingenia) based on genome sequencing.</title>
        <authorList>
            <person name="Grover C.E."/>
            <person name="Arick M.A. 2nd"/>
            <person name="Thrash A."/>
            <person name="Conover J.L."/>
            <person name="Sanders W.S."/>
            <person name="Peterson D.G."/>
            <person name="Frelichowski J.E."/>
            <person name="Scheffler J.A."/>
            <person name="Scheffler B.E."/>
            <person name="Wendel J.F."/>
        </authorList>
    </citation>
    <scope>NUCLEOTIDE SEQUENCE [LARGE SCALE GENOMIC DNA]</scope>
    <source>
        <strain evidence="2">185</strain>
        <tissue evidence="2">Leaf</tissue>
    </source>
</reference>
<dbReference type="EMBL" id="JABFAA010000013">
    <property type="protein sequence ID" value="MBA0698472.1"/>
    <property type="molecule type" value="Genomic_DNA"/>
</dbReference>
<feature type="compositionally biased region" description="Polar residues" evidence="1">
    <location>
        <begin position="26"/>
        <end position="35"/>
    </location>
</feature>
<gene>
    <name evidence="2" type="ORF">Goari_000183</name>
</gene>
<comment type="caution">
    <text evidence="2">The sequence shown here is derived from an EMBL/GenBank/DDBJ whole genome shotgun (WGS) entry which is preliminary data.</text>
</comment>
<evidence type="ECO:0000313" key="2">
    <source>
        <dbReference type="EMBL" id="MBA0698472.1"/>
    </source>
</evidence>
<evidence type="ECO:0000256" key="1">
    <source>
        <dbReference type="SAM" id="MobiDB-lite"/>
    </source>
</evidence>
<proteinExistence type="predicted"/>
<keyword evidence="3" id="KW-1185">Reference proteome</keyword>
<evidence type="ECO:0000313" key="3">
    <source>
        <dbReference type="Proteomes" id="UP000593577"/>
    </source>
</evidence>
<organism evidence="2 3">
    <name type="scientific">Gossypium aridum</name>
    <name type="common">American cotton</name>
    <name type="synonym">Erioxylum aridum</name>
    <dbReference type="NCBI Taxonomy" id="34290"/>
    <lineage>
        <taxon>Eukaryota</taxon>
        <taxon>Viridiplantae</taxon>
        <taxon>Streptophyta</taxon>
        <taxon>Embryophyta</taxon>
        <taxon>Tracheophyta</taxon>
        <taxon>Spermatophyta</taxon>
        <taxon>Magnoliopsida</taxon>
        <taxon>eudicotyledons</taxon>
        <taxon>Gunneridae</taxon>
        <taxon>Pentapetalae</taxon>
        <taxon>rosids</taxon>
        <taxon>malvids</taxon>
        <taxon>Malvales</taxon>
        <taxon>Malvaceae</taxon>
        <taxon>Malvoideae</taxon>
        <taxon>Gossypium</taxon>
    </lineage>
</organism>
<name>A0A7J8YGI0_GOSAI</name>
<feature type="region of interest" description="Disordered" evidence="1">
    <location>
        <begin position="1"/>
        <end position="105"/>
    </location>
</feature>
<dbReference type="Proteomes" id="UP000593577">
    <property type="component" value="Unassembled WGS sequence"/>
</dbReference>